<evidence type="ECO:0000256" key="7">
    <source>
        <dbReference type="ARBA" id="ARBA00022958"/>
    </source>
</evidence>
<organism evidence="14 15">
    <name type="scientific">Weissella viridescens</name>
    <name type="common">Lactobacillus viridescens</name>
    <dbReference type="NCBI Taxonomy" id="1629"/>
    <lineage>
        <taxon>Bacteria</taxon>
        <taxon>Bacillati</taxon>
        <taxon>Bacillota</taxon>
        <taxon>Bacilli</taxon>
        <taxon>Lactobacillales</taxon>
        <taxon>Lactobacillaceae</taxon>
        <taxon>Weissella</taxon>
    </lineage>
</organism>
<dbReference type="OrthoDB" id="7626281at2"/>
<dbReference type="GO" id="GO:0016020">
    <property type="term" value="C:membrane"/>
    <property type="evidence" value="ECO:0007669"/>
    <property type="project" value="UniProtKB-SubCell"/>
</dbReference>
<name>A0A3P2RAN2_WEIVI</name>
<dbReference type="AlphaFoldDB" id="A0A3P2RAN2"/>
<protein>
    <submittedName>
        <fullName evidence="14">DUF1211 domain-containing protein</fullName>
    </submittedName>
</protein>
<feature type="transmembrane region" description="Helical" evidence="13">
    <location>
        <begin position="81"/>
        <end position="101"/>
    </location>
</feature>
<evidence type="ECO:0000256" key="11">
    <source>
        <dbReference type="ARBA" id="ARBA00023303"/>
    </source>
</evidence>
<dbReference type="Proteomes" id="UP000275836">
    <property type="component" value="Unassembled WGS sequence"/>
</dbReference>
<accession>A0A3P2RAN2</accession>
<sequence>MRIDVFMNKGRVEAFTDAVIAIIVTIMVLELKVPDGYTFSALLEEWPDFIAYAVSFSYIMVAWYNHHYMFGLTHTVTRKMFWANNLWIFMTSLYPVSTAWLGEDLDHWQPAMFYLIIYTLWAYVYTYLTHVIAQANAGTAVQGKILNMPIYKMLSSKYMALGLLIAFGLVYIYPPAVLILSILFLPVCMRLVSDDSDKLDQAKKDGAA</sequence>
<keyword evidence="7" id="KW-0630">Potassium</keyword>
<evidence type="ECO:0000256" key="9">
    <source>
        <dbReference type="ARBA" id="ARBA00023065"/>
    </source>
</evidence>
<dbReference type="EMBL" id="RHGY01000008">
    <property type="protein sequence ID" value="RRG17553.1"/>
    <property type="molecule type" value="Genomic_DNA"/>
</dbReference>
<feature type="transmembrane region" description="Helical" evidence="13">
    <location>
        <begin position="113"/>
        <end position="137"/>
    </location>
</feature>
<evidence type="ECO:0000313" key="15">
    <source>
        <dbReference type="Proteomes" id="UP000275836"/>
    </source>
</evidence>
<dbReference type="InterPro" id="IPR010617">
    <property type="entry name" value="TMEM175-like"/>
</dbReference>
<feature type="transmembrane region" description="Helical" evidence="13">
    <location>
        <begin position="158"/>
        <end position="185"/>
    </location>
</feature>
<evidence type="ECO:0000256" key="8">
    <source>
        <dbReference type="ARBA" id="ARBA00022989"/>
    </source>
</evidence>
<evidence type="ECO:0000256" key="6">
    <source>
        <dbReference type="ARBA" id="ARBA00022826"/>
    </source>
</evidence>
<proteinExistence type="inferred from homology"/>
<evidence type="ECO:0000256" key="13">
    <source>
        <dbReference type="SAM" id="Phobius"/>
    </source>
</evidence>
<keyword evidence="10 13" id="KW-0472">Membrane</keyword>
<keyword evidence="6" id="KW-0631">Potassium channel</keyword>
<dbReference type="GO" id="GO:0015252">
    <property type="term" value="F:proton channel activity"/>
    <property type="evidence" value="ECO:0007669"/>
    <property type="project" value="InterPro"/>
</dbReference>
<evidence type="ECO:0000256" key="4">
    <source>
        <dbReference type="ARBA" id="ARBA00022538"/>
    </source>
</evidence>
<keyword evidence="5 13" id="KW-0812">Transmembrane</keyword>
<gene>
    <name evidence="14" type="ORF">D3P96_07190</name>
</gene>
<comment type="catalytic activity">
    <reaction evidence="12">
        <text>K(+)(in) = K(+)(out)</text>
        <dbReference type="Rhea" id="RHEA:29463"/>
        <dbReference type="ChEBI" id="CHEBI:29103"/>
    </reaction>
</comment>
<evidence type="ECO:0000256" key="3">
    <source>
        <dbReference type="ARBA" id="ARBA00022448"/>
    </source>
</evidence>
<evidence type="ECO:0000256" key="2">
    <source>
        <dbReference type="ARBA" id="ARBA00006920"/>
    </source>
</evidence>
<keyword evidence="8 13" id="KW-1133">Transmembrane helix</keyword>
<evidence type="ECO:0000256" key="5">
    <source>
        <dbReference type="ARBA" id="ARBA00022692"/>
    </source>
</evidence>
<reference evidence="14 15" key="1">
    <citation type="submission" date="2018-10" db="EMBL/GenBank/DDBJ databases">
        <title>Draft genome sequence of Weissella viridescens UCO-SMC3.</title>
        <authorList>
            <person name="Garcia-Cancino A."/>
            <person name="Espinoza-Monje M."/>
            <person name="Albarracin L."/>
            <person name="Garcia-Castillo V."/>
            <person name="Campos-Martin J."/>
            <person name="Nakano Y."/>
            <person name="Guitierrez-Zamorano C."/>
            <person name="Ikeda-Ohtsubo W."/>
            <person name="Morita H."/>
            <person name="Kitazawa H."/>
            <person name="Villena J."/>
        </authorList>
    </citation>
    <scope>NUCLEOTIDE SEQUENCE [LARGE SCALE GENOMIC DNA]</scope>
    <source>
        <strain evidence="14 15">UCO-SMC3</strain>
    </source>
</reference>
<keyword evidence="9" id="KW-0406">Ion transport</keyword>
<evidence type="ECO:0000313" key="14">
    <source>
        <dbReference type="EMBL" id="RRG17553.1"/>
    </source>
</evidence>
<dbReference type="Pfam" id="PF06736">
    <property type="entry name" value="TMEM175"/>
    <property type="match status" value="1"/>
</dbReference>
<keyword evidence="4" id="KW-0633">Potassium transport</keyword>
<evidence type="ECO:0000256" key="1">
    <source>
        <dbReference type="ARBA" id="ARBA00004141"/>
    </source>
</evidence>
<comment type="caution">
    <text evidence="14">The sequence shown here is derived from an EMBL/GenBank/DDBJ whole genome shotgun (WGS) entry which is preliminary data.</text>
</comment>
<feature type="transmembrane region" description="Helical" evidence="13">
    <location>
        <begin position="12"/>
        <end position="29"/>
    </location>
</feature>
<keyword evidence="11" id="KW-0407">Ion channel</keyword>
<comment type="similarity">
    <text evidence="2">Belongs to the TMEM175 family.</text>
</comment>
<dbReference type="GO" id="GO:0005267">
    <property type="term" value="F:potassium channel activity"/>
    <property type="evidence" value="ECO:0007669"/>
    <property type="project" value="UniProtKB-KW"/>
</dbReference>
<evidence type="ECO:0000256" key="12">
    <source>
        <dbReference type="ARBA" id="ARBA00034430"/>
    </source>
</evidence>
<comment type="subcellular location">
    <subcellularLocation>
        <location evidence="1">Membrane</location>
        <topology evidence="1">Multi-pass membrane protein</topology>
    </subcellularLocation>
</comment>
<evidence type="ECO:0000256" key="10">
    <source>
        <dbReference type="ARBA" id="ARBA00023136"/>
    </source>
</evidence>
<keyword evidence="3" id="KW-0813">Transport</keyword>
<feature type="transmembrane region" description="Helical" evidence="13">
    <location>
        <begin position="49"/>
        <end position="69"/>
    </location>
</feature>